<name>A0A023ES90_AEDAL</name>
<dbReference type="Pfam" id="PF01066">
    <property type="entry name" value="CDP-OH_P_transf"/>
    <property type="match status" value="1"/>
</dbReference>
<dbReference type="VEuPathDB" id="VectorBase:AALFPA_041352"/>
<evidence type="ECO:0000256" key="1">
    <source>
        <dbReference type="SAM" id="Phobius"/>
    </source>
</evidence>
<dbReference type="GO" id="GO:0008654">
    <property type="term" value="P:phospholipid biosynthetic process"/>
    <property type="evidence" value="ECO:0007669"/>
    <property type="project" value="InterPro"/>
</dbReference>
<proteinExistence type="evidence at transcript level"/>
<dbReference type="VEuPathDB" id="VectorBase:AALC636_022235"/>
<reference evidence="4" key="2">
    <citation type="journal article" date="2015" name="Proc. Natl. Acad. Sci. U.S.A.">
        <title>Genome sequence of the Asian Tiger mosquito, Aedes albopictus, reveals insights into its biology, genetics, and evolution.</title>
        <authorList>
            <person name="Chen X.G."/>
            <person name="Jiang X."/>
            <person name="Gu J."/>
            <person name="Xu M."/>
            <person name="Wu Y."/>
            <person name="Deng Y."/>
            <person name="Zhang C."/>
            <person name="Bonizzoni M."/>
            <person name="Dermauw W."/>
            <person name="Vontas J."/>
            <person name="Armbruster P."/>
            <person name="Huang X."/>
            <person name="Yang Y."/>
            <person name="Zhang H."/>
            <person name="He W."/>
            <person name="Peng H."/>
            <person name="Liu Y."/>
            <person name="Wu K."/>
            <person name="Chen J."/>
            <person name="Lirakis M."/>
            <person name="Topalis P."/>
            <person name="Van Leeuwen T."/>
            <person name="Hall A.B."/>
            <person name="Jiang X."/>
            <person name="Thorpe C."/>
            <person name="Mueller R.L."/>
            <person name="Sun C."/>
            <person name="Waterhouse R.M."/>
            <person name="Yan G."/>
            <person name="Tu Z.J."/>
            <person name="Fang X."/>
            <person name="James A.A."/>
        </authorList>
    </citation>
    <scope>NUCLEOTIDE SEQUENCE [LARGE SCALE GENOMIC DNA]</scope>
    <source>
        <strain evidence="4">Foshan</strain>
    </source>
</reference>
<keyword evidence="4" id="KW-1185">Reference proteome</keyword>
<evidence type="ECO:0000313" key="4">
    <source>
        <dbReference type="Proteomes" id="UP000069940"/>
    </source>
</evidence>
<feature type="transmembrane region" description="Helical" evidence="1">
    <location>
        <begin position="345"/>
        <end position="370"/>
    </location>
</feature>
<dbReference type="GO" id="GO:0016780">
    <property type="term" value="F:phosphotransferase activity, for other substituted phosphate groups"/>
    <property type="evidence" value="ECO:0007669"/>
    <property type="project" value="InterPro"/>
</dbReference>
<organism evidence="2">
    <name type="scientific">Aedes albopictus</name>
    <name type="common">Asian tiger mosquito</name>
    <name type="synonym">Stegomyia albopicta</name>
    <dbReference type="NCBI Taxonomy" id="7160"/>
    <lineage>
        <taxon>Eukaryota</taxon>
        <taxon>Metazoa</taxon>
        <taxon>Ecdysozoa</taxon>
        <taxon>Arthropoda</taxon>
        <taxon>Hexapoda</taxon>
        <taxon>Insecta</taxon>
        <taxon>Pterygota</taxon>
        <taxon>Neoptera</taxon>
        <taxon>Endopterygota</taxon>
        <taxon>Diptera</taxon>
        <taxon>Nematocera</taxon>
        <taxon>Culicoidea</taxon>
        <taxon>Culicidae</taxon>
        <taxon>Culicinae</taxon>
        <taxon>Aedini</taxon>
        <taxon>Aedes</taxon>
        <taxon>Stegomyia</taxon>
    </lineage>
</organism>
<reference evidence="2" key="1">
    <citation type="journal article" date="2014" name="PLoS Negl. Trop. Dis.">
        <title>Identification and characterization of seminal fluid proteins in the Asian tiger mosquito, Aedes albopictus.</title>
        <authorList>
            <person name="Boes K.E."/>
            <person name="Ribeiro J.M."/>
            <person name="Wong A."/>
            <person name="Harrington L.C."/>
            <person name="Wolfner M.F."/>
            <person name="Sirot L.K."/>
        </authorList>
    </citation>
    <scope>NUCLEOTIDE SEQUENCE</scope>
    <source>
        <tissue evidence="2">Reproductive organs</tissue>
    </source>
</reference>
<feature type="transmembrane region" description="Helical" evidence="1">
    <location>
        <begin position="308"/>
        <end position="333"/>
    </location>
</feature>
<dbReference type="Proteomes" id="UP000069940">
    <property type="component" value="Unassembled WGS sequence"/>
</dbReference>
<dbReference type="Gene3D" id="1.20.120.1760">
    <property type="match status" value="1"/>
</dbReference>
<dbReference type="InterPro" id="IPR000462">
    <property type="entry name" value="CDP-OH_P_trans"/>
</dbReference>
<dbReference type="VEuPathDB" id="VectorBase:AALF015564"/>
<keyword evidence="1" id="KW-0812">Transmembrane</keyword>
<dbReference type="InterPro" id="IPR043130">
    <property type="entry name" value="CDP-OH_PTrfase_TM_dom"/>
</dbReference>
<dbReference type="OMA" id="QYQCQNY"/>
<feature type="transmembrane region" description="Helical" evidence="1">
    <location>
        <begin position="196"/>
        <end position="218"/>
    </location>
</feature>
<dbReference type="AlphaFoldDB" id="A0A023ES90"/>
<evidence type="ECO:0000313" key="2">
    <source>
        <dbReference type="EMBL" id="JAC11601.1"/>
    </source>
</evidence>
<keyword evidence="1" id="KW-1133">Transmembrane helix</keyword>
<protein>
    <submittedName>
        <fullName evidence="2">Putative secreted protein</fullName>
    </submittedName>
</protein>
<dbReference type="EnsemblMetazoa" id="AALFPA23_005339.R6810">
    <property type="protein sequence ID" value="AALFPA23_005339.P6810"/>
    <property type="gene ID" value="AALFPA23_005339"/>
</dbReference>
<sequence length="380" mass="43105">MVGPSSQISKLLLTLLFLMIIFFIWMDVNLYIRIQDYPIRDNEIRLINGTTVLKPTLPVTSPFATSSMPYRQPQVAARYEDVAWVSCDLNPLCDVTVKAMMLDHTNHYLFAPMATIADNLAGFSKGDLITPNMISFFHVFVAIASGRMIASDSLGYRRIGVVLFQFRTFLDDLDGHVARAKKNIRGERSDIGSAGYYIDGICDGLGCIALMIGVFIFLKNNPPRRGYTQLQSIIPVSESKSSESGVIYKVKVTTKKVARKVLCYSGILLLSSTGWNRYIAIYQDMLEREDVTPTQFLHQESVFRSTGFFFICWLWRIFNVHALLHFLLLSIFCDKLWEYLRMIQYAGFVTLLVIISVAEMHLLGVQNFIYKSLTGNNTSL</sequence>
<dbReference type="EMBL" id="GAPW01001997">
    <property type="protein sequence ID" value="JAC11601.1"/>
    <property type="molecule type" value="mRNA"/>
</dbReference>
<reference evidence="3" key="3">
    <citation type="submission" date="2025-05" db="UniProtKB">
        <authorList>
            <consortium name="EnsemblMetazoa"/>
        </authorList>
    </citation>
    <scope>IDENTIFICATION</scope>
    <source>
        <strain evidence="3">Foshan</strain>
    </source>
</reference>
<evidence type="ECO:0000313" key="3">
    <source>
        <dbReference type="EnsemblMetazoa" id="AALFPA23_005339.P6810"/>
    </source>
</evidence>
<keyword evidence="1" id="KW-0472">Membrane</keyword>
<dbReference type="GO" id="GO:0016020">
    <property type="term" value="C:membrane"/>
    <property type="evidence" value="ECO:0007669"/>
    <property type="project" value="InterPro"/>
</dbReference>
<accession>A0A023ES90</accession>
<dbReference type="OrthoDB" id="10253254at2759"/>
<feature type="transmembrane region" description="Helical" evidence="1">
    <location>
        <begin position="12"/>
        <end position="32"/>
    </location>
</feature>
<feature type="transmembrane region" description="Helical" evidence="1">
    <location>
        <begin position="133"/>
        <end position="150"/>
    </location>
</feature>